<comment type="caution">
    <text evidence="2">The sequence shown here is derived from an EMBL/GenBank/DDBJ whole genome shotgun (WGS) entry which is preliminary data.</text>
</comment>
<feature type="compositionally biased region" description="Polar residues" evidence="1">
    <location>
        <begin position="26"/>
        <end position="42"/>
    </location>
</feature>
<accession>A0A392QH95</accession>
<protein>
    <submittedName>
        <fullName evidence="2">Uncharacterized protein</fullName>
    </submittedName>
</protein>
<evidence type="ECO:0000256" key="1">
    <source>
        <dbReference type="SAM" id="MobiDB-lite"/>
    </source>
</evidence>
<organism evidence="2 3">
    <name type="scientific">Trifolium medium</name>
    <dbReference type="NCBI Taxonomy" id="97028"/>
    <lineage>
        <taxon>Eukaryota</taxon>
        <taxon>Viridiplantae</taxon>
        <taxon>Streptophyta</taxon>
        <taxon>Embryophyta</taxon>
        <taxon>Tracheophyta</taxon>
        <taxon>Spermatophyta</taxon>
        <taxon>Magnoliopsida</taxon>
        <taxon>eudicotyledons</taxon>
        <taxon>Gunneridae</taxon>
        <taxon>Pentapetalae</taxon>
        <taxon>rosids</taxon>
        <taxon>fabids</taxon>
        <taxon>Fabales</taxon>
        <taxon>Fabaceae</taxon>
        <taxon>Papilionoideae</taxon>
        <taxon>50 kb inversion clade</taxon>
        <taxon>NPAAA clade</taxon>
        <taxon>Hologalegina</taxon>
        <taxon>IRL clade</taxon>
        <taxon>Trifolieae</taxon>
        <taxon>Trifolium</taxon>
    </lineage>
</organism>
<keyword evidence="3" id="KW-1185">Reference proteome</keyword>
<dbReference type="Proteomes" id="UP000265520">
    <property type="component" value="Unassembled WGS sequence"/>
</dbReference>
<reference evidence="2 3" key="1">
    <citation type="journal article" date="2018" name="Front. Plant Sci.">
        <title>Red Clover (Trifolium pratense) and Zigzag Clover (T. medium) - A Picture of Genomic Similarities and Differences.</title>
        <authorList>
            <person name="Dluhosova J."/>
            <person name="Istvanek J."/>
            <person name="Nedelnik J."/>
            <person name="Repkova J."/>
        </authorList>
    </citation>
    <scope>NUCLEOTIDE SEQUENCE [LARGE SCALE GENOMIC DNA]</scope>
    <source>
        <strain evidence="3">cv. 10/8</strain>
        <tissue evidence="2">Leaf</tissue>
    </source>
</reference>
<sequence>MMDVMHKALPSLREYQLHAFPHKVAPSNSKPSQSSHNTNWSPPSNDYIKFDVDVHTLDDGRSGLGFIWGMELTLELRRRWFGVLMMC</sequence>
<name>A0A392QH95_9FABA</name>
<dbReference type="EMBL" id="LXQA010134185">
    <property type="protein sequence ID" value="MCI23110.1"/>
    <property type="molecule type" value="Genomic_DNA"/>
</dbReference>
<dbReference type="AlphaFoldDB" id="A0A392QH95"/>
<feature type="region of interest" description="Disordered" evidence="1">
    <location>
        <begin position="23"/>
        <end position="42"/>
    </location>
</feature>
<evidence type="ECO:0000313" key="2">
    <source>
        <dbReference type="EMBL" id="MCI23110.1"/>
    </source>
</evidence>
<evidence type="ECO:0000313" key="3">
    <source>
        <dbReference type="Proteomes" id="UP000265520"/>
    </source>
</evidence>
<proteinExistence type="predicted"/>